<feature type="compositionally biased region" description="Polar residues" evidence="1">
    <location>
        <begin position="1"/>
        <end position="10"/>
    </location>
</feature>
<evidence type="ECO:0000313" key="2">
    <source>
        <dbReference type="EMBL" id="CAL1381127.1"/>
    </source>
</evidence>
<evidence type="ECO:0000256" key="1">
    <source>
        <dbReference type="SAM" id="MobiDB-lite"/>
    </source>
</evidence>
<accession>A0AAV2E624</accession>
<protein>
    <submittedName>
        <fullName evidence="2">Uncharacterized protein</fullName>
    </submittedName>
</protein>
<gene>
    <name evidence="2" type="ORF">LTRI10_LOCUS22529</name>
</gene>
<proteinExistence type="predicted"/>
<dbReference type="EMBL" id="OZ034817">
    <property type="protein sequence ID" value="CAL1381127.1"/>
    <property type="molecule type" value="Genomic_DNA"/>
</dbReference>
<dbReference type="Proteomes" id="UP001497516">
    <property type="component" value="Chromosome 4"/>
</dbReference>
<dbReference type="AlphaFoldDB" id="A0AAV2E624"/>
<sequence>MVFPEQSKTLDFQGPTGNYKPRPPFVQPRPQFQVSNLQQQFQPQGGQGFQQQLDKFAKLEGLITTFVSTSSQKFEEIEKFMEVETNKLTSIEEALRNHQASLHNLETQIDNLVGILIERPKGALPSQTIANPKDQNGGLKNICLRSGKVTPEVVAKEKIEEKESPPKINEQELSDGEGEEAKKASPTPPQVAEYKPPIPFPTRVHKDHLEVECGKFMEMHKKLNITMSFLEAMEYMPS</sequence>
<feature type="region of interest" description="Disordered" evidence="1">
    <location>
        <begin position="1"/>
        <end position="20"/>
    </location>
</feature>
<keyword evidence="3" id="KW-1185">Reference proteome</keyword>
<reference evidence="2 3" key="1">
    <citation type="submission" date="2024-04" db="EMBL/GenBank/DDBJ databases">
        <authorList>
            <person name="Fracassetti M."/>
        </authorList>
    </citation>
    <scope>NUCLEOTIDE SEQUENCE [LARGE SCALE GENOMIC DNA]</scope>
</reference>
<feature type="region of interest" description="Disordered" evidence="1">
    <location>
        <begin position="157"/>
        <end position="203"/>
    </location>
</feature>
<name>A0AAV2E624_9ROSI</name>
<evidence type="ECO:0000313" key="3">
    <source>
        <dbReference type="Proteomes" id="UP001497516"/>
    </source>
</evidence>
<organism evidence="2 3">
    <name type="scientific">Linum trigynum</name>
    <dbReference type="NCBI Taxonomy" id="586398"/>
    <lineage>
        <taxon>Eukaryota</taxon>
        <taxon>Viridiplantae</taxon>
        <taxon>Streptophyta</taxon>
        <taxon>Embryophyta</taxon>
        <taxon>Tracheophyta</taxon>
        <taxon>Spermatophyta</taxon>
        <taxon>Magnoliopsida</taxon>
        <taxon>eudicotyledons</taxon>
        <taxon>Gunneridae</taxon>
        <taxon>Pentapetalae</taxon>
        <taxon>rosids</taxon>
        <taxon>fabids</taxon>
        <taxon>Malpighiales</taxon>
        <taxon>Linaceae</taxon>
        <taxon>Linum</taxon>
    </lineage>
</organism>